<organism evidence="1 2">
    <name type="scientific">Mesorhizobium temperatum</name>
    <dbReference type="NCBI Taxonomy" id="241416"/>
    <lineage>
        <taxon>Bacteria</taxon>
        <taxon>Pseudomonadati</taxon>
        <taxon>Pseudomonadota</taxon>
        <taxon>Alphaproteobacteria</taxon>
        <taxon>Hyphomicrobiales</taxon>
        <taxon>Phyllobacteriaceae</taxon>
        <taxon>Mesorhizobium</taxon>
    </lineage>
</organism>
<evidence type="ECO:0008006" key="3">
    <source>
        <dbReference type="Google" id="ProtNLM"/>
    </source>
</evidence>
<comment type="caution">
    <text evidence="1">The sequence shown here is derived from an EMBL/GenBank/DDBJ whole genome shotgun (WGS) entry which is preliminary data.</text>
</comment>
<name>A0A271LRA6_9HYPH</name>
<dbReference type="AlphaFoldDB" id="A0A271LRA6"/>
<evidence type="ECO:0000313" key="2">
    <source>
        <dbReference type="Proteomes" id="UP000216442"/>
    </source>
</evidence>
<dbReference type="OrthoDB" id="8098811at2"/>
<dbReference type="RefSeq" id="WP_095492013.1">
    <property type="nucleotide sequence ID" value="NZ_NPKJ01000025.1"/>
</dbReference>
<evidence type="ECO:0000313" key="1">
    <source>
        <dbReference type="EMBL" id="PAQ10663.1"/>
    </source>
</evidence>
<proteinExistence type="predicted"/>
<gene>
    <name evidence="1" type="ORF">CIT26_07600</name>
</gene>
<dbReference type="EMBL" id="NPKJ01000025">
    <property type="protein sequence ID" value="PAQ10663.1"/>
    <property type="molecule type" value="Genomic_DNA"/>
</dbReference>
<sequence length="80" mass="8903">MAHTETRTGRSASKKRLFGSSRKSIALMIAAFRGWRRTVARRSALADLTPDQLNDIGHPEAHRPALDIKAGLMTNLMSMR</sequence>
<accession>A0A271LRA6</accession>
<protein>
    <recommendedName>
        <fullName evidence="3">DUF1127 domain-containing protein</fullName>
    </recommendedName>
</protein>
<dbReference type="Proteomes" id="UP000216442">
    <property type="component" value="Unassembled WGS sequence"/>
</dbReference>
<reference evidence="1 2" key="1">
    <citation type="submission" date="2017-08" db="EMBL/GenBank/DDBJ databases">
        <title>Mesorhizobium wenxinae sp. nov., a novel rhizobial species isolated from root nodules of chickpea (Cicer arietinum L.).</title>
        <authorList>
            <person name="Zhang J."/>
        </authorList>
    </citation>
    <scope>NUCLEOTIDE SEQUENCE [LARGE SCALE GENOMIC DNA]</scope>
    <source>
        <strain evidence="1 2">SDW018</strain>
    </source>
</reference>
<keyword evidence="2" id="KW-1185">Reference proteome</keyword>